<evidence type="ECO:0000256" key="3">
    <source>
        <dbReference type="ARBA" id="ARBA00022692"/>
    </source>
</evidence>
<dbReference type="InterPro" id="IPR039859">
    <property type="entry name" value="PFA4/ZDH16/20/ERF2-like"/>
</dbReference>
<comment type="similarity">
    <text evidence="10">Belongs to the DHHC palmitoyltransferase family.</text>
</comment>
<feature type="transmembrane region" description="Helical" evidence="10">
    <location>
        <begin position="180"/>
        <end position="204"/>
    </location>
</feature>
<dbReference type="InterPro" id="IPR001594">
    <property type="entry name" value="Palmitoyltrfase_DHHC"/>
</dbReference>
<name>A0A086J2N1_NEMA1</name>
<feature type="domain" description="Palmitoyltransferase DHHC" evidence="11">
    <location>
        <begin position="99"/>
        <end position="219"/>
    </location>
</feature>
<evidence type="ECO:0000313" key="13">
    <source>
        <dbReference type="Proteomes" id="UP000054524"/>
    </source>
</evidence>
<keyword evidence="8 10" id="KW-0012">Acyltransferase</keyword>
<feature type="transmembrane region" description="Helical" evidence="10">
    <location>
        <begin position="145"/>
        <end position="165"/>
    </location>
</feature>
<comment type="domain">
    <text evidence="10">The DHHC domain is required for palmitoyltransferase activity.</text>
</comment>
<dbReference type="PANTHER" id="PTHR22883">
    <property type="entry name" value="ZINC FINGER DHHC DOMAIN CONTAINING PROTEIN"/>
    <property type="match status" value="1"/>
</dbReference>
<keyword evidence="3 10" id="KW-0812">Transmembrane</keyword>
<keyword evidence="2 10" id="KW-0808">Transferase</keyword>
<evidence type="ECO:0000256" key="1">
    <source>
        <dbReference type="ARBA" id="ARBA00004141"/>
    </source>
</evidence>
<keyword evidence="5 10" id="KW-0472">Membrane</keyword>
<comment type="subcellular location">
    <subcellularLocation>
        <location evidence="1">Membrane</location>
        <topology evidence="1">Multi-pass membrane protein</topology>
    </subcellularLocation>
</comment>
<sequence length="225" mass="25976">MHAKYMDKRAFFSVLVEVMGTLLGLAFLKGPLLYLFSGLTVTTSLLIIIIGRMDPGVLSRRNSNYHKHVFFSGFAYRTVEDDKNILGRGFERKGQTLHTEVFCKTCGIFRPSGASHCRECDRCISVMDHHCHWLSNCIGEKNYPYFMNLLSLEFIRGVVLVYFRFSQDFPELKMSYSSAYFYITLVWSSVLAAFISSLFGYFMWLNLQGYTSRGFCKQKQVRAKD</sequence>
<dbReference type="GO" id="GO:0005794">
    <property type="term" value="C:Golgi apparatus"/>
    <property type="evidence" value="ECO:0007669"/>
    <property type="project" value="TreeGrafter"/>
</dbReference>
<evidence type="ECO:0000256" key="9">
    <source>
        <dbReference type="ARBA" id="ARBA00048048"/>
    </source>
</evidence>
<evidence type="ECO:0000313" key="12">
    <source>
        <dbReference type="EMBL" id="KFG26399.1"/>
    </source>
</evidence>
<dbReference type="GO" id="GO:0016020">
    <property type="term" value="C:membrane"/>
    <property type="evidence" value="ECO:0007669"/>
    <property type="project" value="UniProtKB-SubCell"/>
</dbReference>
<organism evidence="12 13">
    <name type="scientific">Nematocida ausubeli (strain ATCC PRA-371 / ERTm2)</name>
    <name type="common">Nematode killer fungus</name>
    <dbReference type="NCBI Taxonomy" id="1913371"/>
    <lineage>
        <taxon>Eukaryota</taxon>
        <taxon>Fungi</taxon>
        <taxon>Fungi incertae sedis</taxon>
        <taxon>Microsporidia</taxon>
        <taxon>Nematocida</taxon>
    </lineage>
</organism>
<dbReference type="Proteomes" id="UP000054524">
    <property type="component" value="Unassembled WGS sequence"/>
</dbReference>
<evidence type="ECO:0000256" key="5">
    <source>
        <dbReference type="ARBA" id="ARBA00023136"/>
    </source>
</evidence>
<protein>
    <recommendedName>
        <fullName evidence="10">Palmitoyltransferase</fullName>
        <ecNumber evidence="10">2.3.1.225</ecNumber>
    </recommendedName>
</protein>
<gene>
    <name evidence="12" type="ORF">NESG_01521</name>
</gene>
<keyword evidence="13" id="KW-1185">Reference proteome</keyword>
<feature type="transmembrane region" description="Helical" evidence="10">
    <location>
        <begin position="33"/>
        <end position="51"/>
    </location>
</feature>
<dbReference type="EMBL" id="AKIJ01000003">
    <property type="protein sequence ID" value="KFG26399.1"/>
    <property type="molecule type" value="Genomic_DNA"/>
</dbReference>
<dbReference type="Pfam" id="PF01529">
    <property type="entry name" value="DHHC"/>
    <property type="match status" value="1"/>
</dbReference>
<dbReference type="PROSITE" id="PS50216">
    <property type="entry name" value="DHHC"/>
    <property type="match status" value="1"/>
</dbReference>
<dbReference type="RefSeq" id="XP_052904954.1">
    <property type="nucleotide sequence ID" value="XM_053049149.1"/>
</dbReference>
<evidence type="ECO:0000256" key="8">
    <source>
        <dbReference type="ARBA" id="ARBA00023315"/>
    </source>
</evidence>
<dbReference type="EC" id="2.3.1.225" evidence="10"/>
<dbReference type="GO" id="GO:0006612">
    <property type="term" value="P:protein targeting to membrane"/>
    <property type="evidence" value="ECO:0007669"/>
    <property type="project" value="TreeGrafter"/>
</dbReference>
<comment type="caution">
    <text evidence="12">The sequence shown here is derived from an EMBL/GenBank/DDBJ whole genome shotgun (WGS) entry which is preliminary data.</text>
</comment>
<evidence type="ECO:0000256" key="4">
    <source>
        <dbReference type="ARBA" id="ARBA00022989"/>
    </source>
</evidence>
<dbReference type="AlphaFoldDB" id="A0A086J2N1"/>
<proteinExistence type="inferred from homology"/>
<evidence type="ECO:0000259" key="11">
    <source>
        <dbReference type="Pfam" id="PF01529"/>
    </source>
</evidence>
<reference evidence="12 13" key="1">
    <citation type="journal article" date="2014" name="Genome Announc.">
        <title>Genome Sequence of the Microsporidian Species Nematocida sp1 Strain ERTm6 (ATCC PRA-372).</title>
        <authorList>
            <person name="Bakowski M.A."/>
            <person name="Priest M."/>
            <person name="Young S."/>
            <person name="Cuomo C.A."/>
            <person name="Troemel E.R."/>
        </authorList>
    </citation>
    <scope>NUCLEOTIDE SEQUENCE [LARGE SCALE GENOMIC DNA]</scope>
    <source>
        <strain evidence="12 13">ERTm6</strain>
    </source>
</reference>
<dbReference type="HOGENOM" id="CLU_1230236_0_0_1"/>
<feature type="transmembrane region" description="Helical" evidence="10">
    <location>
        <begin position="9"/>
        <end position="27"/>
    </location>
</feature>
<dbReference type="GO" id="GO:0019706">
    <property type="term" value="F:protein-cysteine S-palmitoyltransferase activity"/>
    <property type="evidence" value="ECO:0007669"/>
    <property type="project" value="UniProtKB-EC"/>
</dbReference>
<evidence type="ECO:0000256" key="6">
    <source>
        <dbReference type="ARBA" id="ARBA00023139"/>
    </source>
</evidence>
<keyword evidence="4 10" id="KW-1133">Transmembrane helix</keyword>
<accession>A0A086J2N1</accession>
<evidence type="ECO:0000256" key="10">
    <source>
        <dbReference type="RuleBase" id="RU079119"/>
    </source>
</evidence>
<comment type="catalytic activity">
    <reaction evidence="9 10">
        <text>L-cysteinyl-[protein] + hexadecanoyl-CoA = S-hexadecanoyl-L-cysteinyl-[protein] + CoA</text>
        <dbReference type="Rhea" id="RHEA:36683"/>
        <dbReference type="Rhea" id="RHEA-COMP:10131"/>
        <dbReference type="Rhea" id="RHEA-COMP:11032"/>
        <dbReference type="ChEBI" id="CHEBI:29950"/>
        <dbReference type="ChEBI" id="CHEBI:57287"/>
        <dbReference type="ChEBI" id="CHEBI:57379"/>
        <dbReference type="ChEBI" id="CHEBI:74151"/>
        <dbReference type="EC" id="2.3.1.225"/>
    </reaction>
</comment>
<keyword evidence="6" id="KW-0564">Palmitate</keyword>
<keyword evidence="7" id="KW-0449">Lipoprotein</keyword>
<evidence type="ECO:0000256" key="2">
    <source>
        <dbReference type="ARBA" id="ARBA00022679"/>
    </source>
</evidence>
<dbReference type="GO" id="GO:0005783">
    <property type="term" value="C:endoplasmic reticulum"/>
    <property type="evidence" value="ECO:0007669"/>
    <property type="project" value="TreeGrafter"/>
</dbReference>
<evidence type="ECO:0000256" key="7">
    <source>
        <dbReference type="ARBA" id="ARBA00023288"/>
    </source>
</evidence>
<dbReference type="GeneID" id="77676494"/>